<organism evidence="2 3">
    <name type="scientific">Streptomyces lasalocidi</name>
    <name type="common">Streptomyces lasaliensis</name>
    <dbReference type="NCBI Taxonomy" id="324833"/>
    <lineage>
        <taxon>Bacteria</taxon>
        <taxon>Bacillati</taxon>
        <taxon>Actinomycetota</taxon>
        <taxon>Actinomycetes</taxon>
        <taxon>Kitasatosporales</taxon>
        <taxon>Streptomycetaceae</taxon>
        <taxon>Streptomyces</taxon>
    </lineage>
</organism>
<evidence type="ECO:0000313" key="3">
    <source>
        <dbReference type="Proteomes" id="UP000305929"/>
    </source>
</evidence>
<evidence type="ECO:0000313" key="2">
    <source>
        <dbReference type="EMBL" id="TKS96097.1"/>
    </source>
</evidence>
<proteinExistence type="predicted"/>
<accession>A0A4U5W3Z5</accession>
<protein>
    <submittedName>
        <fullName evidence="2">Uncharacterized protein</fullName>
    </submittedName>
</protein>
<feature type="transmembrane region" description="Helical" evidence="1">
    <location>
        <begin position="12"/>
        <end position="32"/>
    </location>
</feature>
<comment type="caution">
    <text evidence="2">The sequence shown here is derived from an EMBL/GenBank/DDBJ whole genome shotgun (WGS) entry which is preliminary data.</text>
</comment>
<reference evidence="2 3" key="1">
    <citation type="submission" date="2019-04" db="EMBL/GenBank/DDBJ databases">
        <title>Streptomyces lasaliensis sp. nov., an Actinomycete isolated from soil which produces the polyether antibiotic lasalocid.</title>
        <authorList>
            <person name="Erwin G."/>
            <person name="Haber C."/>
        </authorList>
    </citation>
    <scope>NUCLEOTIDE SEQUENCE [LARGE SCALE GENOMIC DNA]</scope>
    <source>
        <strain evidence="2 3">X-537</strain>
    </source>
</reference>
<gene>
    <name evidence="2" type="ORF">E4U91_35510</name>
</gene>
<dbReference type="AlphaFoldDB" id="A0A4U5W3Z5"/>
<sequence>MSRLGRQAGRTARIGLSVIAGVVVGLGVHAIGHTSGSLLFAITGALAGALVAGGLDAYRRSARLAEVKVTVPQLSELTFVVNNDSRQVAWQLFVESVTRVSVQRLDEEDGLLREALTSLYGLFATTRETLKISRPSTHVSVGMTVECLAVNFLNLELRPFLSRWHPRLRAFEETSPGRPEMEWPLAADCRAELRLLQGNARSYLLAFARLAGVRDAEAMIDAHSVHRPRTVAPPRGPVGS</sequence>
<keyword evidence="3" id="KW-1185">Reference proteome</keyword>
<keyword evidence="1" id="KW-0812">Transmembrane</keyword>
<keyword evidence="1" id="KW-0472">Membrane</keyword>
<dbReference type="EMBL" id="SZNQ01000003">
    <property type="protein sequence ID" value="TKS96097.1"/>
    <property type="molecule type" value="Genomic_DNA"/>
</dbReference>
<dbReference type="OrthoDB" id="511218at2"/>
<evidence type="ECO:0000256" key="1">
    <source>
        <dbReference type="SAM" id="Phobius"/>
    </source>
</evidence>
<feature type="transmembrane region" description="Helical" evidence="1">
    <location>
        <begin position="38"/>
        <end position="58"/>
    </location>
</feature>
<dbReference type="Proteomes" id="UP000305929">
    <property type="component" value="Unassembled WGS sequence"/>
</dbReference>
<dbReference type="RefSeq" id="WP_137311205.1">
    <property type="nucleotide sequence ID" value="NZ_SZNQ01000003.1"/>
</dbReference>
<name>A0A4U5W3Z5_STRLS</name>
<keyword evidence="1" id="KW-1133">Transmembrane helix</keyword>